<proteinExistence type="predicted"/>
<sequence>MDRNTADKITGFFSTVDMKSFEGTDLMVGYIERQ</sequence>
<accession>A0A0F9GWA7</accession>
<dbReference type="AlphaFoldDB" id="A0A0F9GWA7"/>
<organism evidence="1">
    <name type="scientific">marine sediment metagenome</name>
    <dbReference type="NCBI Taxonomy" id="412755"/>
    <lineage>
        <taxon>unclassified sequences</taxon>
        <taxon>metagenomes</taxon>
        <taxon>ecological metagenomes</taxon>
    </lineage>
</organism>
<name>A0A0F9GWA7_9ZZZZ</name>
<protein>
    <submittedName>
        <fullName evidence="1">Uncharacterized protein</fullName>
    </submittedName>
</protein>
<gene>
    <name evidence="1" type="ORF">LCGC14_1859770</name>
</gene>
<evidence type="ECO:0000313" key="1">
    <source>
        <dbReference type="EMBL" id="KKL94931.1"/>
    </source>
</evidence>
<reference evidence="1" key="1">
    <citation type="journal article" date="2015" name="Nature">
        <title>Complex archaea that bridge the gap between prokaryotes and eukaryotes.</title>
        <authorList>
            <person name="Spang A."/>
            <person name="Saw J.H."/>
            <person name="Jorgensen S.L."/>
            <person name="Zaremba-Niedzwiedzka K."/>
            <person name="Martijn J."/>
            <person name="Lind A.E."/>
            <person name="van Eijk R."/>
            <person name="Schleper C."/>
            <person name="Guy L."/>
            <person name="Ettema T.J."/>
        </authorList>
    </citation>
    <scope>NUCLEOTIDE SEQUENCE</scope>
</reference>
<comment type="caution">
    <text evidence="1">The sequence shown here is derived from an EMBL/GenBank/DDBJ whole genome shotgun (WGS) entry which is preliminary data.</text>
</comment>
<dbReference type="EMBL" id="LAZR01018801">
    <property type="protein sequence ID" value="KKL94931.1"/>
    <property type="molecule type" value="Genomic_DNA"/>
</dbReference>